<evidence type="ECO:0000313" key="3">
    <source>
        <dbReference type="Proteomes" id="UP000186817"/>
    </source>
</evidence>
<dbReference type="AlphaFoldDB" id="A0A1Q9D2V9"/>
<evidence type="ECO:0000313" key="2">
    <source>
        <dbReference type="EMBL" id="OLP89475.1"/>
    </source>
</evidence>
<feature type="region of interest" description="Disordered" evidence="1">
    <location>
        <begin position="1"/>
        <end position="147"/>
    </location>
</feature>
<protein>
    <submittedName>
        <fullName evidence="2">Uncharacterized protein</fullName>
    </submittedName>
</protein>
<gene>
    <name evidence="2" type="ORF">AK812_SmicGene29076</name>
</gene>
<comment type="caution">
    <text evidence="2">The sequence shown here is derived from an EMBL/GenBank/DDBJ whole genome shotgun (WGS) entry which is preliminary data.</text>
</comment>
<name>A0A1Q9D2V9_SYMMI</name>
<dbReference type="EMBL" id="LSRX01000758">
    <property type="protein sequence ID" value="OLP89475.1"/>
    <property type="molecule type" value="Genomic_DNA"/>
</dbReference>
<reference evidence="2 3" key="1">
    <citation type="submission" date="2016-02" db="EMBL/GenBank/DDBJ databases">
        <title>Genome analysis of coral dinoflagellate symbionts highlights evolutionary adaptations to a symbiotic lifestyle.</title>
        <authorList>
            <person name="Aranda M."/>
            <person name="Li Y."/>
            <person name="Liew Y.J."/>
            <person name="Baumgarten S."/>
            <person name="Simakov O."/>
            <person name="Wilson M."/>
            <person name="Piel J."/>
            <person name="Ashoor H."/>
            <person name="Bougouffa S."/>
            <person name="Bajic V.B."/>
            <person name="Ryu T."/>
            <person name="Ravasi T."/>
            <person name="Bayer T."/>
            <person name="Micklem G."/>
            <person name="Kim H."/>
            <person name="Bhak J."/>
            <person name="Lajeunesse T.C."/>
            <person name="Voolstra C.R."/>
        </authorList>
    </citation>
    <scope>NUCLEOTIDE SEQUENCE [LARGE SCALE GENOMIC DNA]</scope>
    <source>
        <strain evidence="2 3">CCMP2467</strain>
    </source>
</reference>
<feature type="compositionally biased region" description="Polar residues" evidence="1">
    <location>
        <begin position="105"/>
        <end position="131"/>
    </location>
</feature>
<dbReference type="Proteomes" id="UP000186817">
    <property type="component" value="Unassembled WGS sequence"/>
</dbReference>
<feature type="compositionally biased region" description="Polar residues" evidence="1">
    <location>
        <begin position="60"/>
        <end position="71"/>
    </location>
</feature>
<organism evidence="2 3">
    <name type="scientific">Symbiodinium microadriaticum</name>
    <name type="common">Dinoflagellate</name>
    <name type="synonym">Zooxanthella microadriatica</name>
    <dbReference type="NCBI Taxonomy" id="2951"/>
    <lineage>
        <taxon>Eukaryota</taxon>
        <taxon>Sar</taxon>
        <taxon>Alveolata</taxon>
        <taxon>Dinophyceae</taxon>
        <taxon>Suessiales</taxon>
        <taxon>Symbiodiniaceae</taxon>
        <taxon>Symbiodinium</taxon>
    </lineage>
</organism>
<evidence type="ECO:0000256" key="1">
    <source>
        <dbReference type="SAM" id="MobiDB-lite"/>
    </source>
</evidence>
<proteinExistence type="predicted"/>
<keyword evidence="3" id="KW-1185">Reference proteome</keyword>
<sequence>MAGLSGMPAPSGPLAGPSGPKAGPAGLATGMPGPSGAPGPSGLAPGPSGPSFGPAVAGTPSRSFESHGTSSEKLKKRTAKSDGKAEHSSLLAPKAASASPSESLGTASFSSLEADGQHSSFETNPAANTDGTKVKKKKAKSNKQLQG</sequence>
<feature type="compositionally biased region" description="Low complexity" evidence="1">
    <location>
        <begin position="88"/>
        <end position="104"/>
    </location>
</feature>
<accession>A0A1Q9D2V9</accession>
<feature type="compositionally biased region" description="Low complexity" evidence="1">
    <location>
        <begin position="8"/>
        <end position="58"/>
    </location>
</feature>